<feature type="domain" description="Terminase large subunit gp17-like C-terminal" evidence="2">
    <location>
        <begin position="303"/>
        <end position="446"/>
    </location>
</feature>
<dbReference type="AlphaFoldDB" id="A0A2P5KA28"/>
<dbReference type="RefSeq" id="WP_104077550.1">
    <property type="nucleotide sequence ID" value="NZ_CP062178.1"/>
</dbReference>
<gene>
    <name evidence="3" type="ORF">B0O95_10792</name>
</gene>
<comment type="caution">
    <text evidence="3">The sequence shown here is derived from an EMBL/GenBank/DDBJ whole genome shotgun (WGS) entry which is preliminary data.</text>
</comment>
<dbReference type="Proteomes" id="UP000243096">
    <property type="component" value="Unassembled WGS sequence"/>
</dbReference>
<sequence>MHPFSPDEHFAAAKMAQADLYFFSRWMFYQRRRYKWLRGPHHKAICDALMRVFFGKANRLIINVPPRYSKTELAVVNFIAWTLGQVPDAEFIHASYAAPLAASNSANVRSLVQHEAYQQVFPACRLASDSKSHWSTTEGGVMYAAGAGGTITGFGAGKHREGFGGAIIIDDPHKPDEAKSDVIRQGVIDWFQNTLESRKNSKDTPIILIMQRLHEHDLAGWLLDGGNGESWEHVCLPAIQADGTALWPEKHTIDDLRRMEQAAPYVFAGQYLQRPSPPDGGLIKPDAITTIDALPVGTIKWVRGWDLAATIDGDYTAGAKLGKLEDGRFVIADVVRLRCGPDERDAALTNTAARDGKSVRISLPQDPGQAGKTQALYLTRKLAGYAVTTSPESGDKATRAEPLAAQINVGNVLMLRGPWNDALLNEMRLFPNGTHDDQVDACSRAFAEIMVHKRGFFDLD</sequence>
<keyword evidence="4" id="KW-1185">Reference proteome</keyword>
<keyword evidence="1" id="KW-1188">Viral release from host cell</keyword>
<dbReference type="EMBL" id="PRDW01000007">
    <property type="protein sequence ID" value="PPB83576.1"/>
    <property type="molecule type" value="Genomic_DNA"/>
</dbReference>
<evidence type="ECO:0000313" key="3">
    <source>
        <dbReference type="EMBL" id="PPB83576.1"/>
    </source>
</evidence>
<reference evidence="3 4" key="1">
    <citation type="submission" date="2018-01" db="EMBL/GenBank/DDBJ databases">
        <title>Genomic Encyclopedia of Type Strains, Phase III (KMG-III): the genomes of soil and plant-associated and newly described type strains.</title>
        <authorList>
            <person name="Whitman W."/>
        </authorList>
    </citation>
    <scope>NUCLEOTIDE SEQUENCE [LARGE SCALE GENOMIC DNA]</scope>
    <source>
        <strain evidence="3 4">HKI456</strain>
    </source>
</reference>
<protein>
    <submittedName>
        <fullName evidence="3">Putative phage terminase large subunit-like protein</fullName>
    </submittedName>
</protein>
<name>A0A2P5KA28_9BURK</name>
<evidence type="ECO:0000256" key="1">
    <source>
        <dbReference type="ARBA" id="ARBA00022612"/>
    </source>
</evidence>
<evidence type="ECO:0000259" key="2">
    <source>
        <dbReference type="Pfam" id="PF17289"/>
    </source>
</evidence>
<dbReference type="InterPro" id="IPR035421">
    <property type="entry name" value="Terminase_6C"/>
</dbReference>
<dbReference type="InterPro" id="IPR006517">
    <property type="entry name" value="Phage_terminase_lsu-like_C"/>
</dbReference>
<dbReference type="OrthoDB" id="9771580at2"/>
<dbReference type="Pfam" id="PF17289">
    <property type="entry name" value="Terminase_6C"/>
    <property type="match status" value="1"/>
</dbReference>
<accession>A0A2P5KA28</accession>
<organism evidence="3 4">
    <name type="scientific">Mycetohabitans endofungorum</name>
    <dbReference type="NCBI Taxonomy" id="417203"/>
    <lineage>
        <taxon>Bacteria</taxon>
        <taxon>Pseudomonadati</taxon>
        <taxon>Pseudomonadota</taxon>
        <taxon>Betaproteobacteria</taxon>
        <taxon>Burkholderiales</taxon>
        <taxon>Burkholderiaceae</taxon>
        <taxon>Mycetohabitans</taxon>
    </lineage>
</organism>
<proteinExistence type="predicted"/>
<dbReference type="NCBIfam" id="TIGR01630">
    <property type="entry name" value="psiM2_ORF9"/>
    <property type="match status" value="1"/>
</dbReference>
<evidence type="ECO:0000313" key="4">
    <source>
        <dbReference type="Proteomes" id="UP000243096"/>
    </source>
</evidence>